<accession>A0A6B3SGZ6</accession>
<dbReference type="AlphaFoldDB" id="A0A6B3SGZ6"/>
<evidence type="ECO:0000313" key="2">
    <source>
        <dbReference type="EMBL" id="NEX60147.1"/>
    </source>
</evidence>
<sequence>MKISIISTCTGSKAHEVPNQLTLADFQAGKAHFEARRREVASFGLSAGCMYTGEHHVHLMRGVAAARASGHQVDVHIISAGFGVLAENDEIVPYDATFNDMEKHDCIEWGRELRIPERVQEILSEPADMSLVLLSEKYLNAANVDAIKEVAGPTWAICASSAVKRFSPSIQKVPLVQADTKRFHTTMIGLKGAVAALVLAARNPLAELRSLSSDPRQLSLL</sequence>
<protein>
    <recommendedName>
        <fullName evidence="1">DUF6884 domain-containing protein</fullName>
    </recommendedName>
</protein>
<evidence type="ECO:0000313" key="3">
    <source>
        <dbReference type="Proteomes" id="UP000482155"/>
    </source>
</evidence>
<dbReference type="EMBL" id="JAAIVB010000011">
    <property type="protein sequence ID" value="NEX60147.1"/>
    <property type="molecule type" value="Genomic_DNA"/>
</dbReference>
<keyword evidence="3" id="KW-1185">Reference proteome</keyword>
<organism evidence="2 3">
    <name type="scientific">Noviherbaspirillum galbum</name>
    <dbReference type="NCBI Taxonomy" id="2709383"/>
    <lineage>
        <taxon>Bacteria</taxon>
        <taxon>Pseudomonadati</taxon>
        <taxon>Pseudomonadota</taxon>
        <taxon>Betaproteobacteria</taxon>
        <taxon>Burkholderiales</taxon>
        <taxon>Oxalobacteraceae</taxon>
        <taxon>Noviherbaspirillum</taxon>
    </lineage>
</organism>
<gene>
    <name evidence="2" type="ORF">G3574_03560</name>
</gene>
<evidence type="ECO:0000259" key="1">
    <source>
        <dbReference type="Pfam" id="PF21818"/>
    </source>
</evidence>
<dbReference type="RefSeq" id="WP_163960648.1">
    <property type="nucleotide sequence ID" value="NZ_JAAIVB010000011.1"/>
</dbReference>
<name>A0A6B3SGZ6_9BURK</name>
<dbReference type="Pfam" id="PF21818">
    <property type="entry name" value="DUF6884"/>
    <property type="match status" value="1"/>
</dbReference>
<comment type="caution">
    <text evidence="2">The sequence shown here is derived from an EMBL/GenBank/DDBJ whole genome shotgun (WGS) entry which is preliminary data.</text>
</comment>
<proteinExistence type="predicted"/>
<dbReference type="Proteomes" id="UP000482155">
    <property type="component" value="Unassembled WGS sequence"/>
</dbReference>
<dbReference type="InterPro" id="IPR049251">
    <property type="entry name" value="DUF6884"/>
</dbReference>
<reference evidence="2 3" key="1">
    <citation type="submission" date="2020-02" db="EMBL/GenBank/DDBJ databases">
        <authorList>
            <person name="Kim M.K."/>
        </authorList>
    </citation>
    <scope>NUCLEOTIDE SEQUENCE [LARGE SCALE GENOMIC DNA]</scope>
    <source>
        <strain evidence="2 3">17J57-3</strain>
    </source>
</reference>
<feature type="domain" description="DUF6884" evidence="1">
    <location>
        <begin position="49"/>
        <end position="141"/>
    </location>
</feature>